<dbReference type="Pfam" id="PF20150">
    <property type="entry name" value="2EXR"/>
    <property type="match status" value="1"/>
</dbReference>
<dbReference type="RefSeq" id="XP_038751082.1">
    <property type="nucleotide sequence ID" value="XM_038883487.1"/>
</dbReference>
<feature type="domain" description="2EXR" evidence="1">
    <location>
        <begin position="5"/>
        <end position="106"/>
    </location>
</feature>
<accession>A0A9P6IGG9</accession>
<dbReference type="PANTHER" id="PTHR35910">
    <property type="entry name" value="2EXR DOMAIN-CONTAINING PROTEIN"/>
    <property type="match status" value="1"/>
</dbReference>
<dbReference type="EMBL" id="JAATWM020000002">
    <property type="protein sequence ID" value="KAF9881621.1"/>
    <property type="molecule type" value="Genomic_DNA"/>
</dbReference>
<dbReference type="AlphaFoldDB" id="A0A9P6IGG9"/>
<evidence type="ECO:0000259" key="1">
    <source>
        <dbReference type="Pfam" id="PF20150"/>
    </source>
</evidence>
<sequence length="321" mass="36865">MAKTFHSFSRLPAELRLCIWETAVGPSGPNHAGVHFFSLHSRIEDDRDRGPFVTTIPPFKGESKSPWKETEENPSTYFFDFGMWMACRESRTVVIREMSRRFAHQKGDPVRSFVRARYNQEEITFGLRPRDDLICVRFSEDPKAFEIYDLYDVLDIRLHRPEDCYVFPYMDIAFEYDASSWTFDPKEAHIVDLQSEPGPRGAFLTILEQIIQGEIRATLFLIEYGATLKPDGRAYGTFYGNGFNFASVAEDDVEMECTEGRRMDAWEFIDAVDECGEGWWKGEKDNQDGYGLRCRCCELLSGEHIGIHAASHIGVLVCQEA</sequence>
<evidence type="ECO:0000313" key="2">
    <source>
        <dbReference type="EMBL" id="KAF9881621.1"/>
    </source>
</evidence>
<dbReference type="InterPro" id="IPR045518">
    <property type="entry name" value="2EXR"/>
</dbReference>
<reference evidence="2" key="2">
    <citation type="submission" date="2020-11" db="EMBL/GenBank/DDBJ databases">
        <title>Whole genome sequencing of Colletotrichum sp.</title>
        <authorList>
            <person name="Li H."/>
        </authorList>
    </citation>
    <scope>NUCLEOTIDE SEQUENCE</scope>
    <source>
        <strain evidence="2">CkLH20</strain>
    </source>
</reference>
<comment type="caution">
    <text evidence="2">The sequence shown here is derived from an EMBL/GenBank/DDBJ whole genome shotgun (WGS) entry which is preliminary data.</text>
</comment>
<protein>
    <recommendedName>
        <fullName evidence="1">2EXR domain-containing protein</fullName>
    </recommendedName>
</protein>
<dbReference type="OrthoDB" id="3596450at2759"/>
<evidence type="ECO:0000313" key="3">
    <source>
        <dbReference type="Proteomes" id="UP000781932"/>
    </source>
</evidence>
<gene>
    <name evidence="2" type="ORF">CkaCkLH20_00767</name>
</gene>
<reference evidence="2" key="1">
    <citation type="submission" date="2020-03" db="EMBL/GenBank/DDBJ databases">
        <authorList>
            <person name="He L."/>
        </authorList>
    </citation>
    <scope>NUCLEOTIDE SEQUENCE</scope>
    <source>
        <strain evidence="2">CkLH20</strain>
    </source>
</reference>
<dbReference type="Proteomes" id="UP000781932">
    <property type="component" value="Unassembled WGS sequence"/>
</dbReference>
<proteinExistence type="predicted"/>
<organism evidence="2 3">
    <name type="scientific">Colletotrichum karsti</name>
    <dbReference type="NCBI Taxonomy" id="1095194"/>
    <lineage>
        <taxon>Eukaryota</taxon>
        <taxon>Fungi</taxon>
        <taxon>Dikarya</taxon>
        <taxon>Ascomycota</taxon>
        <taxon>Pezizomycotina</taxon>
        <taxon>Sordariomycetes</taxon>
        <taxon>Hypocreomycetidae</taxon>
        <taxon>Glomerellales</taxon>
        <taxon>Glomerellaceae</taxon>
        <taxon>Colletotrichum</taxon>
        <taxon>Colletotrichum boninense species complex</taxon>
    </lineage>
</organism>
<dbReference type="GeneID" id="62156561"/>
<dbReference type="PANTHER" id="PTHR35910:SF1">
    <property type="entry name" value="2EXR DOMAIN-CONTAINING PROTEIN"/>
    <property type="match status" value="1"/>
</dbReference>
<keyword evidence="3" id="KW-1185">Reference proteome</keyword>
<name>A0A9P6IGG9_9PEZI</name>